<sequence length="883" mass="99313">MLARTKMTRAKDGLAPSPPDLGTVSEASWRIAEARYAAIRPLLESERRSAVDVERCARQSGVDRATLYRWLDRYQATGQCSALLPGNSKGGRGDSRLSDPVEALIAAVIDDHYLTAQKPSAAATYQELRRRCYQAGVAAPHINTLRARIARIAGPVRLRRREGTRAARDRHDPVVGAFPNADWPLAVIQIDHTPADVLVVDDRQRLPIGRPTLTVAIDVFSRGIAGFYLALDPPCALSVGLCLARAILPKETWLARQGIDAPWPIGGLMDCVHADNAPEFRGAMVRRACAEYGIDLHWRPVGRPHFGGHIERLCGTLNQAIHALPGTTFSNLAERGDYPSAQKAAMTLDELERWLAVYIAQVYHQKLHQGLGMSPLKKYQQGILGNGERPGCGLRPLPADPERLRLDFLPYVERTVQPYGLRIDEIYYYHDVLKPWIRAAQPGPAKRPRTFVVRRDPRDISTVFFFDPELKQYFPIPYRRLAAPSMSLWELREVRRRLKAEGRHSIDEAALFAGYERLRQIEAQALDATQNRRRAQRRDHHQHREPLDPSVGCAARLDVDGADLPEAITPLCRPLCRSPARMNAAADSSHLDPSARAQLDRSPDERLTWLLQPRWIGYTQAQTALSRLEALMRHPPTHRMPNVLLVGPTNNGKTCIVQQFADRYPAFLAEDGERRLCPVVTLQMPPVPDEGRFYEEVLEQVQAPYRSRLPAGYKLVQTRLLLRHLKVKMLIIDELHHLLASRLEPQRIVLNTLKFLGNDLQIPLVGVGTADALRAIQTDPQLANRFRPLALPKWTLNDEYRKLLASFERLLPLRQPSRLHAPEVAAELLALSEGTIGDLATVLNLATEAAIRSGRERIDRALLRELDWDPPSLQRRRASELAD</sequence>
<dbReference type="Pfam" id="PF09299">
    <property type="entry name" value="Mu-transpos_C"/>
    <property type="match status" value="1"/>
</dbReference>
<evidence type="ECO:0000313" key="3">
    <source>
        <dbReference type="EMBL" id="NMQ21122.1"/>
    </source>
</evidence>
<dbReference type="EMBL" id="SPMZ01000076">
    <property type="protein sequence ID" value="NMQ21122.1"/>
    <property type="molecule type" value="Genomic_DNA"/>
</dbReference>
<dbReference type="Pfam" id="PF05621">
    <property type="entry name" value="TniB"/>
    <property type="match status" value="1"/>
</dbReference>
<dbReference type="PROSITE" id="PS50994">
    <property type="entry name" value="INTEGRASE"/>
    <property type="match status" value="1"/>
</dbReference>
<feature type="domain" description="Integrase catalytic" evidence="2">
    <location>
        <begin position="180"/>
        <end position="383"/>
    </location>
</feature>
<comment type="caution">
    <text evidence="3">The sequence shown here is derived from an EMBL/GenBank/DDBJ whole genome shotgun (WGS) entry which is preliminary data.</text>
</comment>
<dbReference type="InterPro" id="IPR027417">
    <property type="entry name" value="P-loop_NTPase"/>
</dbReference>
<proteinExistence type="predicted"/>
<dbReference type="Proteomes" id="UP000760480">
    <property type="component" value="Unassembled WGS sequence"/>
</dbReference>
<name>A0ABX1TR23_9GAMM</name>
<reference evidence="3 4" key="1">
    <citation type="submission" date="2019-03" db="EMBL/GenBank/DDBJ databases">
        <title>Metabolic reconstructions from genomes of highly enriched 'Candidatus Accumulibacter' and 'Candidatus Competibacter' bioreactor populations.</title>
        <authorList>
            <person name="Annavajhala M.K."/>
            <person name="Welles L."/>
            <person name="Abbas B."/>
            <person name="Sorokin D."/>
            <person name="Park H."/>
            <person name="Van Loosdrecht M."/>
            <person name="Chandran K."/>
        </authorList>
    </citation>
    <scope>NUCLEOTIDE SEQUENCE [LARGE SCALE GENOMIC DNA]</scope>
    <source>
        <strain evidence="3 4">SBR_G</strain>
    </source>
</reference>
<dbReference type="SUPFAM" id="SSF53098">
    <property type="entry name" value="Ribonuclease H-like"/>
    <property type="match status" value="1"/>
</dbReference>
<dbReference type="InterPro" id="IPR008868">
    <property type="entry name" value="TniB"/>
</dbReference>
<dbReference type="InterPro" id="IPR001584">
    <property type="entry name" value="Integrase_cat-core"/>
</dbReference>
<dbReference type="Gene3D" id="3.40.50.300">
    <property type="entry name" value="P-loop containing nucleotide triphosphate hydrolases"/>
    <property type="match status" value="1"/>
</dbReference>
<evidence type="ECO:0000259" key="2">
    <source>
        <dbReference type="PROSITE" id="PS50994"/>
    </source>
</evidence>
<dbReference type="InterPro" id="IPR009057">
    <property type="entry name" value="Homeodomain-like_sf"/>
</dbReference>
<keyword evidence="4" id="KW-1185">Reference proteome</keyword>
<dbReference type="InterPro" id="IPR015378">
    <property type="entry name" value="Transposase-like_Mu_C"/>
</dbReference>
<evidence type="ECO:0000313" key="4">
    <source>
        <dbReference type="Proteomes" id="UP000760480"/>
    </source>
</evidence>
<dbReference type="Gene3D" id="3.30.420.10">
    <property type="entry name" value="Ribonuclease H-like superfamily/Ribonuclease H"/>
    <property type="match status" value="1"/>
</dbReference>
<dbReference type="InterPro" id="IPR036397">
    <property type="entry name" value="RNaseH_sf"/>
</dbReference>
<protein>
    <recommendedName>
        <fullName evidence="2">Integrase catalytic domain-containing protein</fullName>
    </recommendedName>
</protein>
<accession>A0ABX1TR23</accession>
<evidence type="ECO:0000256" key="1">
    <source>
        <dbReference type="SAM" id="MobiDB-lite"/>
    </source>
</evidence>
<gene>
    <name evidence="3" type="ORF">E4P82_19145</name>
</gene>
<feature type="region of interest" description="Disordered" evidence="1">
    <location>
        <begin position="528"/>
        <end position="549"/>
    </location>
</feature>
<dbReference type="InterPro" id="IPR012337">
    <property type="entry name" value="RNaseH-like_sf"/>
</dbReference>
<organism evidence="3 4">
    <name type="scientific">Candidatus Competibacter phosphatis</name>
    <dbReference type="NCBI Taxonomy" id="221280"/>
    <lineage>
        <taxon>Bacteria</taxon>
        <taxon>Pseudomonadati</taxon>
        <taxon>Pseudomonadota</taxon>
        <taxon>Gammaproteobacteria</taxon>
        <taxon>Candidatus Competibacteraceae</taxon>
        <taxon>Candidatus Competibacter</taxon>
    </lineage>
</organism>
<dbReference type="SUPFAM" id="SSF46689">
    <property type="entry name" value="Homeodomain-like"/>
    <property type="match status" value="1"/>
</dbReference>
<dbReference type="Gene3D" id="1.10.10.60">
    <property type="entry name" value="Homeodomain-like"/>
    <property type="match status" value="1"/>
</dbReference>
<dbReference type="SUPFAM" id="SSF52540">
    <property type="entry name" value="P-loop containing nucleoside triphosphate hydrolases"/>
    <property type="match status" value="1"/>
</dbReference>
<feature type="compositionally biased region" description="Basic residues" evidence="1">
    <location>
        <begin position="531"/>
        <end position="541"/>
    </location>
</feature>